<dbReference type="PROSITE" id="PS50095">
    <property type="entry name" value="PLAT"/>
    <property type="match status" value="1"/>
</dbReference>
<dbReference type="SMART" id="SM00308">
    <property type="entry name" value="LH2"/>
    <property type="match status" value="1"/>
</dbReference>
<evidence type="ECO:0000259" key="2">
    <source>
        <dbReference type="PROSITE" id="PS50095"/>
    </source>
</evidence>
<accession>A0A5J4N5I0</accession>
<comment type="caution">
    <text evidence="1">Lacks conserved residue(s) required for the propagation of feature annotation.</text>
</comment>
<dbReference type="EMBL" id="QNGE01008398">
    <property type="protein sequence ID" value="KAA3670773.1"/>
    <property type="molecule type" value="Genomic_DNA"/>
</dbReference>
<evidence type="ECO:0000256" key="1">
    <source>
        <dbReference type="PROSITE-ProRule" id="PRU00152"/>
    </source>
</evidence>
<gene>
    <name evidence="3" type="ORF">DEA37_0010926</name>
</gene>
<sequence>VTLKILAKTSSQPSSGTDCGVFVRLFGEYGDSGDLQLKKTVNKQLPFKPNAIDEFIFFKILDVGTLSRCRLWHDNKGRSTSWFCEWLEVQESLEEGVPRPARHWRFDCNKWLSNKEGNHQIRVDLPCIEEFMNDPVRGRLNDQVAVMTLLAVAEVSTVVNLPSAHIGDVERSSHNYITFLLEVRENHLKVAVKTLTQCGSNFADFCHCFLTRLLSPPIGKLNKLKLGLLLPKTSVKLTTAQSPTGSRHASDWFCESVVVRDPVSRQKYLFKVNKWIEAARRPAEWNETTIDVTEIREDPALLAVKSMR</sequence>
<evidence type="ECO:0000313" key="4">
    <source>
        <dbReference type="Proteomes" id="UP000324629"/>
    </source>
</evidence>
<dbReference type="PANTHER" id="PTHR45901">
    <property type="entry name" value="PROTEIN CBG12474"/>
    <property type="match status" value="1"/>
</dbReference>
<dbReference type="PANTHER" id="PTHR45901:SF7">
    <property type="entry name" value="OXYGEN-REGULATED PROTEIN 1"/>
    <property type="match status" value="1"/>
</dbReference>
<dbReference type="Pfam" id="PF01477">
    <property type="entry name" value="PLAT"/>
    <property type="match status" value="1"/>
</dbReference>
<keyword evidence="4" id="KW-1185">Reference proteome</keyword>
<dbReference type="InterPro" id="IPR001024">
    <property type="entry name" value="PLAT/LH2_dom"/>
</dbReference>
<dbReference type="SUPFAM" id="SSF49723">
    <property type="entry name" value="Lipase/lipooxygenase domain (PLAT/LH2 domain)"/>
    <property type="match status" value="2"/>
</dbReference>
<organism evidence="3 4">
    <name type="scientific">Paragonimus westermani</name>
    <dbReference type="NCBI Taxonomy" id="34504"/>
    <lineage>
        <taxon>Eukaryota</taxon>
        <taxon>Metazoa</taxon>
        <taxon>Spiralia</taxon>
        <taxon>Lophotrochozoa</taxon>
        <taxon>Platyhelminthes</taxon>
        <taxon>Trematoda</taxon>
        <taxon>Digenea</taxon>
        <taxon>Plagiorchiida</taxon>
        <taxon>Troglotremata</taxon>
        <taxon>Troglotrematidae</taxon>
        <taxon>Paragonimus</taxon>
    </lineage>
</organism>
<dbReference type="Proteomes" id="UP000324629">
    <property type="component" value="Unassembled WGS sequence"/>
</dbReference>
<dbReference type="InterPro" id="IPR052970">
    <property type="entry name" value="Inner_ear_hair_cell_LOXHD"/>
</dbReference>
<dbReference type="Gene3D" id="2.60.60.20">
    <property type="entry name" value="PLAT/LH2 domain"/>
    <property type="match status" value="2"/>
</dbReference>
<comment type="caution">
    <text evidence="3">The sequence shown here is derived from an EMBL/GenBank/DDBJ whole genome shotgun (WGS) entry which is preliminary data.</text>
</comment>
<feature type="domain" description="PLAT" evidence="2">
    <location>
        <begin position="1"/>
        <end position="126"/>
    </location>
</feature>
<dbReference type="AlphaFoldDB" id="A0A5J4N5I0"/>
<feature type="non-terminal residue" evidence="3">
    <location>
        <position position="1"/>
    </location>
</feature>
<name>A0A5J4N5I0_9TREM</name>
<proteinExistence type="predicted"/>
<dbReference type="InterPro" id="IPR036392">
    <property type="entry name" value="PLAT/LH2_dom_sf"/>
</dbReference>
<reference evidence="3" key="1">
    <citation type="journal article" date="2019" name="Gigascience">
        <title>Whole-genome sequence of the oriental lung fluke Paragonimus westermani.</title>
        <authorList>
            <person name="Oey H."/>
            <person name="Zakrzewski M."/>
            <person name="Narain K."/>
            <person name="Devi K.R."/>
            <person name="Agatsuma T."/>
            <person name="Nawaratna S."/>
            <person name="Gobert G.N."/>
            <person name="Jones M.K."/>
            <person name="Ragan M.A."/>
            <person name="McManus D.P."/>
            <person name="Krause L."/>
        </authorList>
    </citation>
    <scope>NUCLEOTIDE SEQUENCE [LARGE SCALE GENOMIC DNA]</scope>
    <source>
        <strain evidence="3">IND2009</strain>
    </source>
</reference>
<protein>
    <recommendedName>
        <fullName evidence="2">PLAT domain-containing protein</fullName>
    </recommendedName>
</protein>
<evidence type="ECO:0000313" key="3">
    <source>
        <dbReference type="EMBL" id="KAA3670773.1"/>
    </source>
</evidence>
<feature type="non-terminal residue" evidence="3">
    <location>
        <position position="308"/>
    </location>
</feature>